<feature type="non-terminal residue" evidence="1">
    <location>
        <position position="1"/>
    </location>
</feature>
<dbReference type="STRING" id="230819.A0A5C3KF99"/>
<organism evidence="1 2">
    <name type="scientific">Coprinopsis marcescibilis</name>
    <name type="common">Agaric fungus</name>
    <name type="synonym">Psathyrella marcescibilis</name>
    <dbReference type="NCBI Taxonomy" id="230819"/>
    <lineage>
        <taxon>Eukaryota</taxon>
        <taxon>Fungi</taxon>
        <taxon>Dikarya</taxon>
        <taxon>Basidiomycota</taxon>
        <taxon>Agaricomycotina</taxon>
        <taxon>Agaricomycetes</taxon>
        <taxon>Agaricomycetidae</taxon>
        <taxon>Agaricales</taxon>
        <taxon>Agaricineae</taxon>
        <taxon>Psathyrellaceae</taxon>
        <taxon>Coprinopsis</taxon>
    </lineage>
</organism>
<dbReference type="EMBL" id="ML210382">
    <property type="protein sequence ID" value="TFK18720.1"/>
    <property type="molecule type" value="Genomic_DNA"/>
</dbReference>
<evidence type="ECO:0000313" key="1">
    <source>
        <dbReference type="EMBL" id="TFK18720.1"/>
    </source>
</evidence>
<protein>
    <recommendedName>
        <fullName evidence="3">Reverse transcriptase domain-containing protein</fullName>
    </recommendedName>
</protein>
<reference evidence="1 2" key="1">
    <citation type="journal article" date="2019" name="Nat. Ecol. Evol.">
        <title>Megaphylogeny resolves global patterns of mushroom evolution.</title>
        <authorList>
            <person name="Varga T."/>
            <person name="Krizsan K."/>
            <person name="Foldi C."/>
            <person name="Dima B."/>
            <person name="Sanchez-Garcia M."/>
            <person name="Sanchez-Ramirez S."/>
            <person name="Szollosi G.J."/>
            <person name="Szarkandi J.G."/>
            <person name="Papp V."/>
            <person name="Albert L."/>
            <person name="Andreopoulos W."/>
            <person name="Angelini C."/>
            <person name="Antonin V."/>
            <person name="Barry K.W."/>
            <person name="Bougher N.L."/>
            <person name="Buchanan P."/>
            <person name="Buyck B."/>
            <person name="Bense V."/>
            <person name="Catcheside P."/>
            <person name="Chovatia M."/>
            <person name="Cooper J."/>
            <person name="Damon W."/>
            <person name="Desjardin D."/>
            <person name="Finy P."/>
            <person name="Geml J."/>
            <person name="Haridas S."/>
            <person name="Hughes K."/>
            <person name="Justo A."/>
            <person name="Karasinski D."/>
            <person name="Kautmanova I."/>
            <person name="Kiss B."/>
            <person name="Kocsube S."/>
            <person name="Kotiranta H."/>
            <person name="LaButti K.M."/>
            <person name="Lechner B.E."/>
            <person name="Liimatainen K."/>
            <person name="Lipzen A."/>
            <person name="Lukacs Z."/>
            <person name="Mihaltcheva S."/>
            <person name="Morgado L.N."/>
            <person name="Niskanen T."/>
            <person name="Noordeloos M.E."/>
            <person name="Ohm R.A."/>
            <person name="Ortiz-Santana B."/>
            <person name="Ovrebo C."/>
            <person name="Racz N."/>
            <person name="Riley R."/>
            <person name="Savchenko A."/>
            <person name="Shiryaev A."/>
            <person name="Soop K."/>
            <person name="Spirin V."/>
            <person name="Szebenyi C."/>
            <person name="Tomsovsky M."/>
            <person name="Tulloss R.E."/>
            <person name="Uehling J."/>
            <person name="Grigoriev I.V."/>
            <person name="Vagvolgyi C."/>
            <person name="Papp T."/>
            <person name="Martin F.M."/>
            <person name="Miettinen O."/>
            <person name="Hibbett D.S."/>
            <person name="Nagy L.G."/>
        </authorList>
    </citation>
    <scope>NUCLEOTIDE SEQUENCE [LARGE SCALE GENOMIC DNA]</scope>
    <source>
        <strain evidence="1 2">CBS 121175</strain>
    </source>
</reference>
<dbReference type="Proteomes" id="UP000307440">
    <property type="component" value="Unassembled WGS sequence"/>
</dbReference>
<gene>
    <name evidence="1" type="ORF">FA15DRAFT_602778</name>
</gene>
<dbReference type="OrthoDB" id="3261136at2759"/>
<proteinExistence type="predicted"/>
<evidence type="ECO:0000313" key="2">
    <source>
        <dbReference type="Proteomes" id="UP000307440"/>
    </source>
</evidence>
<evidence type="ECO:0008006" key="3">
    <source>
        <dbReference type="Google" id="ProtNLM"/>
    </source>
</evidence>
<dbReference type="AlphaFoldDB" id="A0A5C3KF99"/>
<keyword evidence="2" id="KW-1185">Reference proteome</keyword>
<sequence length="76" mass="8664">LRKPGKPNYQQTKAYRPIALLSTTAKLLSSIIADDIFRLIEANTLLPDTHFSGRPVRSTTDALHYLVDRIKTAWRK</sequence>
<accession>A0A5C3KF99</accession>
<name>A0A5C3KF99_COPMA</name>